<comment type="caution">
    <text evidence="2">The sequence shown here is derived from an EMBL/GenBank/DDBJ whole genome shotgun (WGS) entry which is preliminary data.</text>
</comment>
<accession>A0ABD5NC25</accession>
<keyword evidence="3" id="KW-1185">Reference proteome</keyword>
<evidence type="ECO:0000313" key="2">
    <source>
        <dbReference type="EMBL" id="MFC3476835.1"/>
    </source>
</evidence>
<keyword evidence="1" id="KW-1133">Transmembrane helix</keyword>
<gene>
    <name evidence="2" type="ORF">ACFOKC_03765</name>
</gene>
<keyword evidence="1" id="KW-0472">Membrane</keyword>
<dbReference type="EMBL" id="JBHRWN010000002">
    <property type="protein sequence ID" value="MFC3476835.1"/>
    <property type="molecule type" value="Genomic_DNA"/>
</dbReference>
<dbReference type="Pfam" id="PF04306">
    <property type="entry name" value="DUF456"/>
    <property type="match status" value="1"/>
</dbReference>
<feature type="transmembrane region" description="Helical" evidence="1">
    <location>
        <begin position="48"/>
        <end position="69"/>
    </location>
</feature>
<feature type="transmembrane region" description="Helical" evidence="1">
    <location>
        <begin position="81"/>
        <end position="106"/>
    </location>
</feature>
<evidence type="ECO:0000256" key="1">
    <source>
        <dbReference type="SAM" id="Phobius"/>
    </source>
</evidence>
<evidence type="ECO:0000313" key="3">
    <source>
        <dbReference type="Proteomes" id="UP001595660"/>
    </source>
</evidence>
<reference evidence="2 3" key="1">
    <citation type="journal article" date="2019" name="Int. J. Syst. Evol. Microbiol.">
        <title>The Global Catalogue of Microorganisms (GCM) 10K type strain sequencing project: providing services to taxonomists for standard genome sequencing and annotation.</title>
        <authorList>
            <consortium name="The Broad Institute Genomics Platform"/>
            <consortium name="The Broad Institute Genome Sequencing Center for Infectious Disease"/>
            <person name="Wu L."/>
            <person name="Ma J."/>
        </authorList>
    </citation>
    <scope>NUCLEOTIDE SEQUENCE [LARGE SCALE GENOMIC DNA]</scope>
    <source>
        <strain evidence="2 3">CGMCC 1.12562</strain>
    </source>
</reference>
<sequence length="157" mass="15795">MDVLVVAAFALLVLGVAGSLLPLVPSGALSLAGVLVYWWATGDPGVFWVFVLASLAVTATLVDWLAGVVGAKAGGVDNRTAILAGAVGFVLMFPGGPLGLLAGVAGTVFAVKVRASRDIEESLRQAAYATVGVLASAAMQVVLTGVVLAAMLWVQFG</sequence>
<dbReference type="InterPro" id="IPR007403">
    <property type="entry name" value="DUF456"/>
</dbReference>
<dbReference type="Proteomes" id="UP001595660">
    <property type="component" value="Unassembled WGS sequence"/>
</dbReference>
<keyword evidence="1" id="KW-0812">Transmembrane</keyword>
<dbReference type="GeneID" id="69117247"/>
<proteinExistence type="predicted"/>
<protein>
    <submittedName>
        <fullName evidence="2">DUF456 domain-containing protein</fullName>
    </submittedName>
</protein>
<name>A0ABD5NC25_9EURY</name>
<feature type="transmembrane region" description="Helical" evidence="1">
    <location>
        <begin position="126"/>
        <end position="154"/>
    </location>
</feature>
<organism evidence="2 3">
    <name type="scientific">Halobacterium litoreum</name>
    <dbReference type="NCBI Taxonomy" id="2039234"/>
    <lineage>
        <taxon>Archaea</taxon>
        <taxon>Methanobacteriati</taxon>
        <taxon>Methanobacteriota</taxon>
        <taxon>Stenosarchaea group</taxon>
        <taxon>Halobacteria</taxon>
        <taxon>Halobacteriales</taxon>
        <taxon>Halobacteriaceae</taxon>
        <taxon>Halobacterium</taxon>
    </lineage>
</organism>
<dbReference type="AlphaFoldDB" id="A0ABD5NC25"/>
<dbReference type="RefSeq" id="WP_232572026.1">
    <property type="nucleotide sequence ID" value="NZ_CP089466.1"/>
</dbReference>